<dbReference type="SUPFAM" id="SSF53756">
    <property type="entry name" value="UDP-Glycosyltransferase/glycogen phosphorylase"/>
    <property type="match status" value="1"/>
</dbReference>
<dbReference type="InterPro" id="IPR002213">
    <property type="entry name" value="UDP_glucos_trans"/>
</dbReference>
<dbReference type="GO" id="GO:0008194">
    <property type="term" value="F:UDP-glycosyltransferase activity"/>
    <property type="evidence" value="ECO:0007669"/>
    <property type="project" value="InterPro"/>
</dbReference>
<dbReference type="PANTHER" id="PTHR48043">
    <property type="entry name" value="EG:EG0003.4 PROTEIN-RELATED"/>
    <property type="match status" value="1"/>
</dbReference>
<evidence type="ECO:0000313" key="6">
    <source>
        <dbReference type="Proteomes" id="UP001233999"/>
    </source>
</evidence>
<dbReference type="EMBL" id="JASPKZ010010286">
    <property type="protein sequence ID" value="KAJ9574466.1"/>
    <property type="molecule type" value="Genomic_DNA"/>
</dbReference>
<evidence type="ECO:0000313" key="5">
    <source>
        <dbReference type="EMBL" id="KAJ9574466.1"/>
    </source>
</evidence>
<keyword evidence="4" id="KW-0732">Signal</keyword>
<keyword evidence="2" id="KW-0328">Glycosyltransferase</keyword>
<name>A0AAD8E2F2_DIPPU</name>
<keyword evidence="6" id="KW-1185">Reference proteome</keyword>
<keyword evidence="3" id="KW-0808">Transferase</keyword>
<evidence type="ECO:0000256" key="4">
    <source>
        <dbReference type="SAM" id="SignalP"/>
    </source>
</evidence>
<feature type="chain" id="PRO_5041979875" evidence="4">
    <location>
        <begin position="26"/>
        <end position="271"/>
    </location>
</feature>
<reference evidence="5" key="2">
    <citation type="submission" date="2023-05" db="EMBL/GenBank/DDBJ databases">
        <authorList>
            <person name="Fouks B."/>
        </authorList>
    </citation>
    <scope>NUCLEOTIDE SEQUENCE</scope>
    <source>
        <strain evidence="5">Stay&amp;Tobe</strain>
        <tissue evidence="5">Testes</tissue>
    </source>
</reference>
<evidence type="ECO:0000256" key="3">
    <source>
        <dbReference type="ARBA" id="ARBA00022679"/>
    </source>
</evidence>
<dbReference type="PANTHER" id="PTHR48043:SF114">
    <property type="entry name" value="IP04436P-RELATED"/>
    <property type="match status" value="1"/>
</dbReference>
<comment type="caution">
    <text evidence="5">The sequence shown here is derived from an EMBL/GenBank/DDBJ whole genome shotgun (WGS) entry which is preliminary data.</text>
</comment>
<evidence type="ECO:0000256" key="2">
    <source>
        <dbReference type="ARBA" id="ARBA00022676"/>
    </source>
</evidence>
<reference evidence="5" key="1">
    <citation type="journal article" date="2023" name="IScience">
        <title>Live-bearing cockroach genome reveals convergent evolutionary mechanisms linked to viviparity in insects and beyond.</title>
        <authorList>
            <person name="Fouks B."/>
            <person name="Harrison M.C."/>
            <person name="Mikhailova A.A."/>
            <person name="Marchal E."/>
            <person name="English S."/>
            <person name="Carruthers M."/>
            <person name="Jennings E.C."/>
            <person name="Chiamaka E.L."/>
            <person name="Frigard R.A."/>
            <person name="Pippel M."/>
            <person name="Attardo G.M."/>
            <person name="Benoit J.B."/>
            <person name="Bornberg-Bauer E."/>
            <person name="Tobe S.S."/>
        </authorList>
    </citation>
    <scope>NUCLEOTIDE SEQUENCE</scope>
    <source>
        <strain evidence="5">Stay&amp;Tobe</strain>
    </source>
</reference>
<sequence>MGKSSVSMLFFAILAFSMTCEDVTGARILVIMPTVVKSHFAMVEPYLKALAARGHELVVLSHFSLNEKIPNYTDINVKADMKTFGSKKGINIERVLANMNPITNVKNLNKFGVDNCRSVLAQPKIQELIKSQEKFDVAILIGISTSVLMPWGNERMGNPESPSYIPHLFSEYSDKMNFYERMMNSLTVNLYKVMYYFNVEVPTNKIVRKHFGDDMPDLSEIAKNTSLVLVNSHFSLNAPRPLVPGVVEVGGIHIIPPKPLPKHIQEYFGWS</sequence>
<comment type="similarity">
    <text evidence="1">Belongs to the UDP-glycosyltransferase family.</text>
</comment>
<accession>A0AAD8E2F2</accession>
<dbReference type="Proteomes" id="UP001233999">
    <property type="component" value="Unassembled WGS sequence"/>
</dbReference>
<feature type="signal peptide" evidence="4">
    <location>
        <begin position="1"/>
        <end position="25"/>
    </location>
</feature>
<proteinExistence type="inferred from homology"/>
<protein>
    <submittedName>
        <fullName evidence="5">Uncharacterized protein</fullName>
    </submittedName>
</protein>
<evidence type="ECO:0000256" key="1">
    <source>
        <dbReference type="ARBA" id="ARBA00009995"/>
    </source>
</evidence>
<gene>
    <name evidence="5" type="ORF">L9F63_008354</name>
</gene>
<organism evidence="5 6">
    <name type="scientific">Diploptera punctata</name>
    <name type="common">Pacific beetle cockroach</name>
    <dbReference type="NCBI Taxonomy" id="6984"/>
    <lineage>
        <taxon>Eukaryota</taxon>
        <taxon>Metazoa</taxon>
        <taxon>Ecdysozoa</taxon>
        <taxon>Arthropoda</taxon>
        <taxon>Hexapoda</taxon>
        <taxon>Insecta</taxon>
        <taxon>Pterygota</taxon>
        <taxon>Neoptera</taxon>
        <taxon>Polyneoptera</taxon>
        <taxon>Dictyoptera</taxon>
        <taxon>Blattodea</taxon>
        <taxon>Blaberoidea</taxon>
        <taxon>Blaberidae</taxon>
        <taxon>Diplopterinae</taxon>
        <taxon>Diploptera</taxon>
    </lineage>
</organism>
<dbReference type="Pfam" id="PF00201">
    <property type="entry name" value="UDPGT"/>
    <property type="match status" value="1"/>
</dbReference>
<dbReference type="InterPro" id="IPR050271">
    <property type="entry name" value="UDP-glycosyltransferase"/>
</dbReference>
<dbReference type="AlphaFoldDB" id="A0AAD8E2F2"/>